<dbReference type="PANTHER" id="PTHR30093">
    <property type="entry name" value="GENERAL SECRETION PATHWAY PROTEIN G"/>
    <property type="match status" value="1"/>
</dbReference>
<keyword evidence="3" id="KW-0281">Fimbrium</keyword>
<keyword evidence="6" id="KW-1185">Reference proteome</keyword>
<dbReference type="Proteomes" id="UP000247746">
    <property type="component" value="Unassembled WGS sequence"/>
</dbReference>
<evidence type="ECO:0000256" key="4">
    <source>
        <dbReference type="SAM" id="Phobius"/>
    </source>
</evidence>
<evidence type="ECO:0000313" key="6">
    <source>
        <dbReference type="Proteomes" id="UP000247746"/>
    </source>
</evidence>
<dbReference type="GO" id="GO:0007155">
    <property type="term" value="P:cell adhesion"/>
    <property type="evidence" value="ECO:0007669"/>
    <property type="project" value="InterPro"/>
</dbReference>
<dbReference type="InterPro" id="IPR045584">
    <property type="entry name" value="Pilin-like"/>
</dbReference>
<dbReference type="NCBIfam" id="TIGR02532">
    <property type="entry name" value="IV_pilin_GFxxxE"/>
    <property type="match status" value="1"/>
</dbReference>
<evidence type="ECO:0000256" key="2">
    <source>
        <dbReference type="ARBA" id="ARBA00022481"/>
    </source>
</evidence>
<comment type="caution">
    <text evidence="5">The sequence shown here is derived from an EMBL/GenBank/DDBJ whole genome shotgun (WGS) entry which is preliminary data.</text>
</comment>
<organism evidence="5 6">
    <name type="scientific">Psychrobacter fozii</name>
    <dbReference type="NCBI Taxonomy" id="198480"/>
    <lineage>
        <taxon>Bacteria</taxon>
        <taxon>Pseudomonadati</taxon>
        <taxon>Pseudomonadota</taxon>
        <taxon>Gammaproteobacteria</taxon>
        <taxon>Moraxellales</taxon>
        <taxon>Moraxellaceae</taxon>
        <taxon>Psychrobacter</taxon>
    </lineage>
</organism>
<name>A0A2V4UL06_9GAMM</name>
<dbReference type="OrthoDB" id="115249at2"/>
<comment type="similarity">
    <text evidence="1 3">Belongs to the N-Me-Phe pilin family.</text>
</comment>
<keyword evidence="4" id="KW-0472">Membrane</keyword>
<protein>
    <submittedName>
        <fullName evidence="5">Type IV pilus assembly protein PilA</fullName>
    </submittedName>
</protein>
<dbReference type="InterPro" id="IPR012902">
    <property type="entry name" value="N_methyl_site"/>
</dbReference>
<evidence type="ECO:0000313" key="5">
    <source>
        <dbReference type="EMBL" id="PYE40873.1"/>
    </source>
</evidence>
<gene>
    <name evidence="5" type="ORF">DFP82_101186</name>
</gene>
<keyword evidence="4" id="KW-1133">Transmembrane helix</keyword>
<sequence length="161" mass="17000">MTTCRLQSGFTLIELMIVVAIIGILATIAIPQYQIYIAKTQATRVINELGQLRMTVEECLQTGKTVIGLGTDDCDPRSTASNLIVGGSQVGVVLPNNTGVAQISNPLILATSITATISTQVNASLTGETVVWQRDDAGSWSCSSSIKSIYLPSSCIHNASL</sequence>
<dbReference type="Gene3D" id="3.30.700.10">
    <property type="entry name" value="Glycoprotein, Type 4 Pilin"/>
    <property type="match status" value="1"/>
</dbReference>
<evidence type="ECO:0000256" key="3">
    <source>
        <dbReference type="RuleBase" id="RU000389"/>
    </source>
</evidence>
<dbReference type="InterPro" id="IPR001082">
    <property type="entry name" value="Pilin"/>
</dbReference>
<reference evidence="5 6" key="1">
    <citation type="submission" date="2018-06" db="EMBL/GenBank/DDBJ databases">
        <title>Genomic Encyclopedia of Type Strains, Phase III (KMG-III): the genomes of soil and plant-associated and newly described type strains.</title>
        <authorList>
            <person name="Whitman W."/>
        </authorList>
    </citation>
    <scope>NUCLEOTIDE SEQUENCE [LARGE SCALE GENOMIC DNA]</scope>
    <source>
        <strain evidence="5 6">CECT 5889</strain>
    </source>
</reference>
<evidence type="ECO:0000256" key="1">
    <source>
        <dbReference type="ARBA" id="ARBA00005233"/>
    </source>
</evidence>
<dbReference type="GO" id="GO:0009289">
    <property type="term" value="C:pilus"/>
    <property type="evidence" value="ECO:0007669"/>
    <property type="project" value="InterPro"/>
</dbReference>
<keyword evidence="4" id="KW-0812">Transmembrane</keyword>
<dbReference type="SUPFAM" id="SSF54523">
    <property type="entry name" value="Pili subunits"/>
    <property type="match status" value="1"/>
</dbReference>
<keyword evidence="2" id="KW-0488">Methylation</keyword>
<dbReference type="AlphaFoldDB" id="A0A2V4UL06"/>
<dbReference type="Pfam" id="PF00114">
    <property type="entry name" value="Pilin"/>
    <property type="match status" value="1"/>
</dbReference>
<feature type="transmembrane region" description="Helical" evidence="4">
    <location>
        <begin position="12"/>
        <end position="33"/>
    </location>
</feature>
<dbReference type="EMBL" id="QJSU01000001">
    <property type="protein sequence ID" value="PYE40873.1"/>
    <property type="molecule type" value="Genomic_DNA"/>
</dbReference>
<dbReference type="PROSITE" id="PS00409">
    <property type="entry name" value="PROKAR_NTER_METHYL"/>
    <property type="match status" value="1"/>
</dbReference>
<dbReference type="PANTHER" id="PTHR30093:SF34">
    <property type="entry name" value="PREPILIN PEPTIDASE-DEPENDENT PROTEIN D"/>
    <property type="match status" value="1"/>
</dbReference>
<dbReference type="RefSeq" id="WP_110921851.1">
    <property type="nucleotide sequence ID" value="NZ_QJSU01000001.1"/>
</dbReference>
<accession>A0A2V4UL06</accession>
<proteinExistence type="inferred from homology"/>
<dbReference type="Pfam" id="PF07963">
    <property type="entry name" value="N_methyl"/>
    <property type="match status" value="1"/>
</dbReference>